<dbReference type="Pfam" id="PF13243">
    <property type="entry name" value="SQHop_cyclase_C"/>
    <property type="match status" value="1"/>
</dbReference>
<evidence type="ECO:0000313" key="7">
    <source>
        <dbReference type="Proteomes" id="UP000315017"/>
    </source>
</evidence>
<sequence length="598" mass="65532">MNYDRLLAAYTRARNDLLAARGEHGHWEGRLASSSLSTATAVSALALVQKHGAQNLASELQPLIEAGVKYLAGQQNADGGFGDTDKSHSNIATTYLVIAAVHLAGREQELAPLLTRAQGYVAAQGGMAGLRKRYGIDKTFVVPIMTNLSLAGLCDWREISPLPFELACIPQSWYRFAQMPVVSYAIPALVAIGQAHYFHRKPWNPYSRFVRGAAVAPSMKVLLRMQPQSGGYLEATPLTSFVVMSLAATGRADHAVSQAGVRFLKDSMRDDGSWPIDTNLATWVTSLSLNALAAGGQELPDDERCWSWLRSCQHLQRHPFTGADPGGWGWTDLSGAVPDADDTPGALLALSLLFDGLNSDRQADISQAASMGIAWLLKLQNRDRGWPTFCRGWGKLPFDRSGTDLTAHAIRALNAWMPQVQLLAEVNPRSAALGRPEEIVAAIERGFHFLKLKQNPDGSWSPLWFGNQDHPEEDNPVYGTAKVLLAYRDLQRMTAEPATRGVNWLIEHQNADGTWGSSLEETALAVEALLASPRSAKLQSSVDRGLGWLVEQVEQNRHQNSSPIGFYFAKLWYYEQLYPLIFTVSTLGQALPAARPPE</sequence>
<dbReference type="Pfam" id="PF13249">
    <property type="entry name" value="SQHop_cyclase_N"/>
    <property type="match status" value="1"/>
</dbReference>
<feature type="domain" description="Squalene cyclase N-terminal" evidence="5">
    <location>
        <begin position="12"/>
        <end position="185"/>
    </location>
</feature>
<dbReference type="EMBL" id="CP036274">
    <property type="protein sequence ID" value="QDU31090.1"/>
    <property type="molecule type" value="Genomic_DNA"/>
</dbReference>
<comment type="pathway">
    <text evidence="1">Secondary metabolite biosynthesis; hopanoid biosynthesis.</text>
</comment>
<comment type="similarity">
    <text evidence="2">Belongs to the terpene cyclase/mutase family.</text>
</comment>
<dbReference type="PANTHER" id="PTHR11764:SF20">
    <property type="entry name" value="LANOSTEROL SYNTHASE"/>
    <property type="match status" value="1"/>
</dbReference>
<evidence type="ECO:0000256" key="2">
    <source>
        <dbReference type="ARBA" id="ARBA00009755"/>
    </source>
</evidence>
<gene>
    <name evidence="6" type="primary">shc_2</name>
    <name evidence="6" type="ORF">ETAA8_62430</name>
</gene>
<dbReference type="GO" id="GO:0016104">
    <property type="term" value="P:triterpenoid biosynthetic process"/>
    <property type="evidence" value="ECO:0007669"/>
    <property type="project" value="InterPro"/>
</dbReference>
<dbReference type="GO" id="GO:0005811">
    <property type="term" value="C:lipid droplet"/>
    <property type="evidence" value="ECO:0007669"/>
    <property type="project" value="InterPro"/>
</dbReference>
<dbReference type="RefSeq" id="WP_145097648.1">
    <property type="nucleotide sequence ID" value="NZ_CP036274.1"/>
</dbReference>
<dbReference type="OrthoDB" id="9758578at2"/>
<accession>A0A517YLK5</accession>
<dbReference type="PANTHER" id="PTHR11764">
    <property type="entry name" value="TERPENE CYCLASE/MUTASE FAMILY MEMBER"/>
    <property type="match status" value="1"/>
</dbReference>
<evidence type="ECO:0000259" key="4">
    <source>
        <dbReference type="Pfam" id="PF13243"/>
    </source>
</evidence>
<dbReference type="GO" id="GO:0016866">
    <property type="term" value="F:intramolecular transferase activity"/>
    <property type="evidence" value="ECO:0007669"/>
    <property type="project" value="InterPro"/>
</dbReference>
<dbReference type="GO" id="GO:0016829">
    <property type="term" value="F:lyase activity"/>
    <property type="evidence" value="ECO:0007669"/>
    <property type="project" value="UniProtKB-KW"/>
</dbReference>
<evidence type="ECO:0000256" key="1">
    <source>
        <dbReference type="ARBA" id="ARBA00004999"/>
    </source>
</evidence>
<dbReference type="InterPro" id="IPR018333">
    <property type="entry name" value="Squalene_cyclase"/>
</dbReference>
<feature type="domain" description="Squalene cyclase C-terminal" evidence="4">
    <location>
        <begin position="283"/>
        <end position="571"/>
    </location>
</feature>
<dbReference type="UniPathway" id="UPA00337"/>
<dbReference type="InterPro" id="IPR008930">
    <property type="entry name" value="Terpenoid_cyclase/PrenylTrfase"/>
</dbReference>
<dbReference type="InterPro" id="IPR032697">
    <property type="entry name" value="SQ_cyclase_N"/>
</dbReference>
<dbReference type="KEGG" id="aagg:ETAA8_62430"/>
<dbReference type="Gene3D" id="1.50.10.20">
    <property type="match status" value="2"/>
</dbReference>
<evidence type="ECO:0000313" key="6">
    <source>
        <dbReference type="EMBL" id="QDU31090.1"/>
    </source>
</evidence>
<evidence type="ECO:0000256" key="3">
    <source>
        <dbReference type="ARBA" id="ARBA00022737"/>
    </source>
</evidence>
<keyword evidence="6" id="KW-0456">Lyase</keyword>
<protein>
    <submittedName>
        <fullName evidence="6">Squalene--hopene cyclase</fullName>
        <ecNumber evidence="6">4.2.1.129</ecNumber>
    </submittedName>
</protein>
<organism evidence="6 7">
    <name type="scientific">Anatilimnocola aggregata</name>
    <dbReference type="NCBI Taxonomy" id="2528021"/>
    <lineage>
        <taxon>Bacteria</taxon>
        <taxon>Pseudomonadati</taxon>
        <taxon>Planctomycetota</taxon>
        <taxon>Planctomycetia</taxon>
        <taxon>Pirellulales</taxon>
        <taxon>Pirellulaceae</taxon>
        <taxon>Anatilimnocola</taxon>
    </lineage>
</organism>
<keyword evidence="3" id="KW-0677">Repeat</keyword>
<name>A0A517YLK5_9BACT</name>
<dbReference type="Proteomes" id="UP000315017">
    <property type="component" value="Chromosome"/>
</dbReference>
<dbReference type="EC" id="4.2.1.129" evidence="6"/>
<keyword evidence="7" id="KW-1185">Reference proteome</keyword>
<dbReference type="AlphaFoldDB" id="A0A517YLK5"/>
<dbReference type="SUPFAM" id="SSF48239">
    <property type="entry name" value="Terpenoid cyclases/Protein prenyltransferases"/>
    <property type="match status" value="2"/>
</dbReference>
<proteinExistence type="inferred from homology"/>
<dbReference type="InterPro" id="IPR032696">
    <property type="entry name" value="SQ_cyclase_C"/>
</dbReference>
<evidence type="ECO:0000259" key="5">
    <source>
        <dbReference type="Pfam" id="PF13249"/>
    </source>
</evidence>
<reference evidence="6 7" key="1">
    <citation type="submission" date="2019-02" db="EMBL/GenBank/DDBJ databases">
        <title>Deep-cultivation of Planctomycetes and their phenomic and genomic characterization uncovers novel biology.</title>
        <authorList>
            <person name="Wiegand S."/>
            <person name="Jogler M."/>
            <person name="Boedeker C."/>
            <person name="Pinto D."/>
            <person name="Vollmers J."/>
            <person name="Rivas-Marin E."/>
            <person name="Kohn T."/>
            <person name="Peeters S.H."/>
            <person name="Heuer A."/>
            <person name="Rast P."/>
            <person name="Oberbeckmann S."/>
            <person name="Bunk B."/>
            <person name="Jeske O."/>
            <person name="Meyerdierks A."/>
            <person name="Storesund J.E."/>
            <person name="Kallscheuer N."/>
            <person name="Luecker S."/>
            <person name="Lage O.M."/>
            <person name="Pohl T."/>
            <person name="Merkel B.J."/>
            <person name="Hornburger P."/>
            <person name="Mueller R.-W."/>
            <person name="Bruemmer F."/>
            <person name="Labrenz M."/>
            <person name="Spormann A.M."/>
            <person name="Op den Camp H."/>
            <person name="Overmann J."/>
            <person name="Amann R."/>
            <person name="Jetten M.S.M."/>
            <person name="Mascher T."/>
            <person name="Medema M.H."/>
            <person name="Devos D.P."/>
            <person name="Kaster A.-K."/>
            <person name="Ovreas L."/>
            <person name="Rohde M."/>
            <person name="Galperin M.Y."/>
            <person name="Jogler C."/>
        </authorList>
    </citation>
    <scope>NUCLEOTIDE SEQUENCE [LARGE SCALE GENOMIC DNA]</scope>
    <source>
        <strain evidence="6 7">ETA_A8</strain>
    </source>
</reference>